<feature type="region of interest" description="Disordered" evidence="1">
    <location>
        <begin position="64"/>
        <end position="86"/>
    </location>
</feature>
<keyword evidence="2" id="KW-0472">Membrane</keyword>
<feature type="region of interest" description="Disordered" evidence="1">
    <location>
        <begin position="396"/>
        <end position="456"/>
    </location>
</feature>
<feature type="compositionally biased region" description="Low complexity" evidence="1">
    <location>
        <begin position="170"/>
        <end position="188"/>
    </location>
</feature>
<feature type="transmembrane region" description="Helical" evidence="2">
    <location>
        <begin position="328"/>
        <end position="349"/>
    </location>
</feature>
<feature type="region of interest" description="Disordered" evidence="1">
    <location>
        <begin position="300"/>
        <end position="322"/>
    </location>
</feature>
<dbReference type="Proteomes" id="UP000751190">
    <property type="component" value="Unassembled WGS sequence"/>
</dbReference>
<evidence type="ECO:0000313" key="3">
    <source>
        <dbReference type="EMBL" id="KAG8466700.1"/>
    </source>
</evidence>
<feature type="region of interest" description="Disordered" evidence="1">
    <location>
        <begin position="116"/>
        <end position="188"/>
    </location>
</feature>
<evidence type="ECO:0000313" key="4">
    <source>
        <dbReference type="Proteomes" id="UP000751190"/>
    </source>
</evidence>
<name>A0A8J6CE99_DIALT</name>
<feature type="compositionally biased region" description="Pro residues" evidence="1">
    <location>
        <begin position="116"/>
        <end position="125"/>
    </location>
</feature>
<proteinExistence type="predicted"/>
<dbReference type="EMBL" id="JAGTXO010000007">
    <property type="protein sequence ID" value="KAG8466700.1"/>
    <property type="molecule type" value="Genomic_DNA"/>
</dbReference>
<keyword evidence="2" id="KW-0812">Transmembrane</keyword>
<keyword evidence="4" id="KW-1185">Reference proteome</keyword>
<accession>A0A8J6CE99</accession>
<organism evidence="3 4">
    <name type="scientific">Diacronema lutheri</name>
    <name type="common">Unicellular marine alga</name>
    <name type="synonym">Monochrysis lutheri</name>
    <dbReference type="NCBI Taxonomy" id="2081491"/>
    <lineage>
        <taxon>Eukaryota</taxon>
        <taxon>Haptista</taxon>
        <taxon>Haptophyta</taxon>
        <taxon>Pavlovophyceae</taxon>
        <taxon>Pavlovales</taxon>
        <taxon>Pavlovaceae</taxon>
        <taxon>Diacronema</taxon>
    </lineage>
</organism>
<keyword evidence="2" id="KW-1133">Transmembrane helix</keyword>
<evidence type="ECO:0000256" key="1">
    <source>
        <dbReference type="SAM" id="MobiDB-lite"/>
    </source>
</evidence>
<evidence type="ECO:0000256" key="2">
    <source>
        <dbReference type="SAM" id="Phobius"/>
    </source>
</evidence>
<dbReference type="AlphaFoldDB" id="A0A8J6CE99"/>
<comment type="caution">
    <text evidence="3">The sequence shown here is derived from an EMBL/GenBank/DDBJ whole genome shotgun (WGS) entry which is preliminary data.</text>
</comment>
<feature type="compositionally biased region" description="Pro residues" evidence="1">
    <location>
        <begin position="138"/>
        <end position="147"/>
    </location>
</feature>
<protein>
    <submittedName>
        <fullName evidence="3">Uncharacterized protein</fullName>
    </submittedName>
</protein>
<sequence length="507" mass="51412">MGKDGPVLTPPPLVAEDSCSASSRSSYVLIEDSTSEFESVGPSDALPTGALTLPSWDACAEPITASAQPSLPRINPPPRGHEPSRYCAPAVNQWRAAPPAGPLVWDLPLSAALPPPSLPSPPTPPAAARAQPATVMAMPPPAPPPSPYGYARPASPRAALAGGLPTSSSPRPAAAAPPARAPGFADGAAGARDHCEIRMPFDIRNAGRVAGDAAAFAAPPLAGGGYAGAGCGGFLDKAARPPQPRAPSAPHAPAAPAASPLIVRLGHASAGGYRLSTNGSSPTASTGCIDRFHALPSSRETGAAMAAPPRAPKGGGGSASVGQHNPSALTTIFAWLTIIIVVGGAALALQDALHANDRRGGVDSGTRGGMQLWASTNFPSPLSVLRNTSGAGLLGARDAQSARAQPPAQHGARAAQVRTPARPPPSADVSAPRGDAPGVRAHGLRGRRAPRPDPRSTPLIFRLRELRELRETSVTSVGWRGAWPGGLLQLSDARVGRAWRSVSRVDA</sequence>
<reference evidence="3" key="1">
    <citation type="submission" date="2021-05" db="EMBL/GenBank/DDBJ databases">
        <title>The genome of the haptophyte Pavlova lutheri (Diacronema luteri, Pavlovales) - a model for lipid biosynthesis in eukaryotic algae.</title>
        <authorList>
            <person name="Hulatt C.J."/>
            <person name="Posewitz M.C."/>
        </authorList>
    </citation>
    <scope>NUCLEOTIDE SEQUENCE</scope>
    <source>
        <strain evidence="3">NIVA-4/92</strain>
    </source>
</reference>
<gene>
    <name evidence="3" type="ORF">KFE25_008079</name>
</gene>
<feature type="compositionally biased region" description="Low complexity" evidence="1">
    <location>
        <begin position="126"/>
        <end position="137"/>
    </location>
</feature>